<dbReference type="PANTHER" id="PTHR48104">
    <property type="entry name" value="METACASPASE-4"/>
    <property type="match status" value="1"/>
</dbReference>
<evidence type="ECO:0000259" key="2">
    <source>
        <dbReference type="Pfam" id="PF00656"/>
    </source>
</evidence>
<name>A0AAN6N171_9PEZI</name>
<dbReference type="GO" id="GO:0005737">
    <property type="term" value="C:cytoplasm"/>
    <property type="evidence" value="ECO:0007669"/>
    <property type="project" value="TreeGrafter"/>
</dbReference>
<organism evidence="3 4">
    <name type="scientific">Diplogelasinospora grovesii</name>
    <dbReference type="NCBI Taxonomy" id="303347"/>
    <lineage>
        <taxon>Eukaryota</taxon>
        <taxon>Fungi</taxon>
        <taxon>Dikarya</taxon>
        <taxon>Ascomycota</taxon>
        <taxon>Pezizomycotina</taxon>
        <taxon>Sordariomycetes</taxon>
        <taxon>Sordariomycetidae</taxon>
        <taxon>Sordariales</taxon>
        <taxon>Diplogelasinosporaceae</taxon>
        <taxon>Diplogelasinospora</taxon>
    </lineage>
</organism>
<gene>
    <name evidence="3" type="ORF">QBC46DRAFT_461338</name>
</gene>
<dbReference type="InterPro" id="IPR011600">
    <property type="entry name" value="Pept_C14_caspase"/>
</dbReference>
<dbReference type="GO" id="GO:0004197">
    <property type="term" value="F:cysteine-type endopeptidase activity"/>
    <property type="evidence" value="ECO:0007669"/>
    <property type="project" value="InterPro"/>
</dbReference>
<reference evidence="4" key="1">
    <citation type="journal article" date="2023" name="Mol. Phylogenet. Evol.">
        <title>Genome-scale phylogeny and comparative genomics of the fungal order Sordariales.</title>
        <authorList>
            <person name="Hensen N."/>
            <person name="Bonometti L."/>
            <person name="Westerberg I."/>
            <person name="Brannstrom I.O."/>
            <person name="Guillou S."/>
            <person name="Cros-Aarteil S."/>
            <person name="Calhoun S."/>
            <person name="Haridas S."/>
            <person name="Kuo A."/>
            <person name="Mondo S."/>
            <person name="Pangilinan J."/>
            <person name="Riley R."/>
            <person name="LaButti K."/>
            <person name="Andreopoulos B."/>
            <person name="Lipzen A."/>
            <person name="Chen C."/>
            <person name="Yan M."/>
            <person name="Daum C."/>
            <person name="Ng V."/>
            <person name="Clum A."/>
            <person name="Steindorff A."/>
            <person name="Ohm R.A."/>
            <person name="Martin F."/>
            <person name="Silar P."/>
            <person name="Natvig D.O."/>
            <person name="Lalanne C."/>
            <person name="Gautier V."/>
            <person name="Ament-Velasquez S.L."/>
            <person name="Kruys A."/>
            <person name="Hutchinson M.I."/>
            <person name="Powell A.J."/>
            <person name="Barry K."/>
            <person name="Miller A.N."/>
            <person name="Grigoriev I.V."/>
            <person name="Debuchy R."/>
            <person name="Gladieux P."/>
            <person name="Hiltunen Thoren M."/>
            <person name="Johannesson H."/>
        </authorList>
    </citation>
    <scope>NUCLEOTIDE SEQUENCE [LARGE SCALE GENOMIC DNA]</scope>
    <source>
        <strain evidence="4">CBS 340.73</strain>
    </source>
</reference>
<evidence type="ECO:0000256" key="1">
    <source>
        <dbReference type="ARBA" id="ARBA00009005"/>
    </source>
</evidence>
<dbReference type="Gene3D" id="3.40.50.1460">
    <property type="match status" value="1"/>
</dbReference>
<dbReference type="PANTHER" id="PTHR48104:SF30">
    <property type="entry name" value="METACASPASE-1"/>
    <property type="match status" value="1"/>
</dbReference>
<dbReference type="Proteomes" id="UP001303473">
    <property type="component" value="Unassembled WGS sequence"/>
</dbReference>
<evidence type="ECO:0000313" key="4">
    <source>
        <dbReference type="Proteomes" id="UP001303473"/>
    </source>
</evidence>
<sequence>MDSDGPGTTVTRYAILIGINAYPEKPLKGCVRDVQNIKTYLEGVSSSIRIQIFTAAESDSLGTGDHTLRPTYCNVTRAFEETTKSANPGDLVYIHFSGHGVRGRRCIFMRLARSLKPMVDKGLVVTLVLDCCFAGSVYRRDDPTVRCLPYDANADSTSPLDPVEIEGAFGPSSRDASMQPNWLINPDGYTILAACGPHEEATEHAFDDGQAHGVLSYYLLEKALKGYGGLGKRHRHVYAYLRATLRNLGWPSPVLYGNQDRAFFEHLSSEANAAVIPIIKRQDGNLELQVGRAHGVSCDDQFELYPLSAAGQASGSRENTILAKVTQVRALTSDLNRLDTTSTRVQTGWMASSVTRLSLRAFPIRLPHELPHREEWRIALEARSLALCIGIDQQPYAFHVVLNSNKKYEIQDGSDQRLLNLPSMPQDQTDVCDICGVLEHLARFTLVRELSNKEPTDFSRKSFRAQVIRRDDSAAFDPGCPVEVKHSEKEFTFELRVENTGEKTLYVSIYDMGPCWQVDGILCQTYEEVTPQRDGSNHFSGVFSKKLRTMVPTKMREEGSRQCKDVIKVFVTSQPTSFDILELPEFGKLVKQKSTTRAGREAEDSSEEWAALNFPICTSLI</sequence>
<dbReference type="GO" id="GO:0006508">
    <property type="term" value="P:proteolysis"/>
    <property type="evidence" value="ECO:0007669"/>
    <property type="project" value="InterPro"/>
</dbReference>
<dbReference type="InterPro" id="IPR050452">
    <property type="entry name" value="Metacaspase"/>
</dbReference>
<protein>
    <recommendedName>
        <fullName evidence="2">Peptidase C14 caspase domain-containing protein</fullName>
    </recommendedName>
</protein>
<dbReference type="EMBL" id="MU853875">
    <property type="protein sequence ID" value="KAK3936716.1"/>
    <property type="molecule type" value="Genomic_DNA"/>
</dbReference>
<evidence type="ECO:0000313" key="3">
    <source>
        <dbReference type="EMBL" id="KAK3936716.1"/>
    </source>
</evidence>
<keyword evidence="4" id="KW-1185">Reference proteome</keyword>
<accession>A0AAN6N171</accession>
<dbReference type="AlphaFoldDB" id="A0AAN6N171"/>
<proteinExistence type="inferred from homology"/>
<comment type="similarity">
    <text evidence="1">Belongs to the peptidase C14B family.</text>
</comment>
<feature type="domain" description="Peptidase C14 caspase" evidence="2">
    <location>
        <begin position="11"/>
        <end position="226"/>
    </location>
</feature>
<comment type="caution">
    <text evidence="3">The sequence shown here is derived from an EMBL/GenBank/DDBJ whole genome shotgun (WGS) entry which is preliminary data.</text>
</comment>
<dbReference type="Pfam" id="PF00656">
    <property type="entry name" value="Peptidase_C14"/>
    <property type="match status" value="1"/>
</dbReference>